<reference evidence="2" key="1">
    <citation type="submission" date="2016-04" db="EMBL/GenBank/DDBJ databases">
        <title>Comparative genomics of biotechnologically important yeasts.</title>
        <authorList>
            <consortium name="DOE Joint Genome Institute"/>
            <person name="Riley R."/>
            <person name="Haridas S."/>
            <person name="Wolfe K.H."/>
            <person name="Lopes M.R."/>
            <person name="Hittinger C.T."/>
            <person name="Goker M."/>
            <person name="Salamov A."/>
            <person name="Wisecaver J."/>
            <person name="Long T.M."/>
            <person name="Aerts A.L."/>
            <person name="Barry K."/>
            <person name="Choi C."/>
            <person name="Clum A."/>
            <person name="Coughlan A.Y."/>
            <person name="Deshpande S."/>
            <person name="Douglass A.P."/>
            <person name="Hanson S.J."/>
            <person name="Klenk H.-P."/>
            <person name="Labutti K."/>
            <person name="Lapidus A."/>
            <person name="Lindquist E."/>
            <person name="Lipzen A."/>
            <person name="Meier-Kolthoff J.P."/>
            <person name="Ohm R.A."/>
            <person name="Otillar R.P."/>
            <person name="Pangilinan J."/>
            <person name="Peng Y."/>
            <person name="Rokas A."/>
            <person name="Rosa C.A."/>
            <person name="Scheuner C."/>
            <person name="Sibirny A.A."/>
            <person name="Slot J.C."/>
            <person name="Stielow J.B."/>
            <person name="Sun H."/>
            <person name="Kurtzman C.P."/>
            <person name="Blackwell M."/>
            <person name="Grigoriev I.V."/>
            <person name="Jeffries T.W."/>
        </authorList>
    </citation>
    <scope>NUCLEOTIDE SEQUENCE [LARGE SCALE GENOMIC DNA]</scope>
    <source>
        <strain evidence="2">NRRL YB-2248</strain>
    </source>
</reference>
<proteinExistence type="predicted"/>
<dbReference type="Pfam" id="PF13233">
    <property type="entry name" value="Complex1_LYR_2"/>
    <property type="match status" value="1"/>
</dbReference>
<dbReference type="InterPro" id="IPR039196">
    <property type="entry name" value="Fmc1"/>
</dbReference>
<dbReference type="GO" id="GO:0033615">
    <property type="term" value="P:mitochondrial proton-transporting ATP synthase complex assembly"/>
    <property type="evidence" value="ECO:0007669"/>
    <property type="project" value="InterPro"/>
</dbReference>
<organism evidence="1 2">
    <name type="scientific">[Candida] arabinofermentans NRRL YB-2248</name>
    <dbReference type="NCBI Taxonomy" id="983967"/>
    <lineage>
        <taxon>Eukaryota</taxon>
        <taxon>Fungi</taxon>
        <taxon>Dikarya</taxon>
        <taxon>Ascomycota</taxon>
        <taxon>Saccharomycotina</taxon>
        <taxon>Pichiomycetes</taxon>
        <taxon>Pichiales</taxon>
        <taxon>Pichiaceae</taxon>
        <taxon>Ogataea</taxon>
        <taxon>Ogataea/Candida clade</taxon>
    </lineage>
</organism>
<name>A0A1E4T8F8_9ASCO</name>
<dbReference type="PANTHER" id="PTHR28015">
    <property type="entry name" value="ATP SYNTHASE ASSEMBLY FACTOR FMC1, MITOCHONDRIAL"/>
    <property type="match status" value="1"/>
</dbReference>
<dbReference type="OrthoDB" id="15893at2759"/>
<dbReference type="GO" id="GO:0005759">
    <property type="term" value="C:mitochondrial matrix"/>
    <property type="evidence" value="ECO:0007669"/>
    <property type="project" value="TreeGrafter"/>
</dbReference>
<dbReference type="Proteomes" id="UP000094801">
    <property type="component" value="Unassembled WGS sequence"/>
</dbReference>
<protein>
    <recommendedName>
        <fullName evidence="3">ATP synthase assembly factor FMC1, mitochondrial</fullName>
    </recommendedName>
</protein>
<accession>A0A1E4T8F8</accession>
<dbReference type="EMBL" id="KV453847">
    <property type="protein sequence ID" value="ODV87938.1"/>
    <property type="molecule type" value="Genomic_DNA"/>
</dbReference>
<evidence type="ECO:0000313" key="1">
    <source>
        <dbReference type="EMBL" id="ODV87938.1"/>
    </source>
</evidence>
<sequence>MTGKKIFKNLVSQLTEISTKTFEKHAQDAIKKQKALVQYKRMQYMKSGKTLSPEEDAELVKSVGEQLKVTAPQIETRLLEQLNRDDLNKVEHEHLTNIITFLKSQQEYIELLERYNPGLVMKQDDNVRKSARMVGLELPESK</sequence>
<gene>
    <name evidence="1" type="ORF">CANARDRAFT_26113</name>
</gene>
<dbReference type="AlphaFoldDB" id="A0A1E4T8F8"/>
<keyword evidence="2" id="KW-1185">Reference proteome</keyword>
<dbReference type="STRING" id="983967.A0A1E4T8F8"/>
<evidence type="ECO:0000313" key="2">
    <source>
        <dbReference type="Proteomes" id="UP000094801"/>
    </source>
</evidence>
<dbReference type="PANTHER" id="PTHR28015:SF1">
    <property type="entry name" value="ATP SYNTHASE ASSEMBLY FACTOR FMC1, MITOCHONDRIAL"/>
    <property type="match status" value="1"/>
</dbReference>
<evidence type="ECO:0008006" key="3">
    <source>
        <dbReference type="Google" id="ProtNLM"/>
    </source>
</evidence>